<dbReference type="GO" id="GO:0032502">
    <property type="term" value="P:developmental process"/>
    <property type="evidence" value="ECO:0007669"/>
    <property type="project" value="TreeGrafter"/>
</dbReference>
<keyword evidence="12" id="KW-1185">Reference proteome</keyword>
<dbReference type="InterPro" id="IPR013883">
    <property type="entry name" value="TF_Iwr1_dom"/>
</dbReference>
<evidence type="ECO:0000313" key="13">
    <source>
        <dbReference type="RefSeq" id="XP_018334863.2"/>
    </source>
</evidence>
<evidence type="ECO:0000313" key="12">
    <source>
        <dbReference type="Proteomes" id="UP000192223"/>
    </source>
</evidence>
<comment type="subcellular location">
    <subcellularLocation>
        <location evidence="3">Cytoplasm</location>
    </subcellularLocation>
    <subcellularLocation>
        <location evidence="2">Nucleus</location>
    </subcellularLocation>
</comment>
<evidence type="ECO:0000256" key="3">
    <source>
        <dbReference type="ARBA" id="ARBA00004496"/>
    </source>
</evidence>
<evidence type="ECO:0000256" key="1">
    <source>
        <dbReference type="ARBA" id="ARBA00003202"/>
    </source>
</evidence>
<evidence type="ECO:0000256" key="7">
    <source>
        <dbReference type="ARBA" id="ARBA00022490"/>
    </source>
</evidence>
<dbReference type="GO" id="GO:0005737">
    <property type="term" value="C:cytoplasm"/>
    <property type="evidence" value="ECO:0007669"/>
    <property type="project" value="UniProtKB-SubCell"/>
</dbReference>
<dbReference type="STRING" id="224129.A0A1W4XQU6"/>
<evidence type="ECO:0000256" key="10">
    <source>
        <dbReference type="SAM" id="MobiDB-lite"/>
    </source>
</evidence>
<comment type="similarity">
    <text evidence="4">Belongs to the IWR1/SLC7A6OS family.</text>
</comment>
<feature type="non-terminal residue" evidence="13">
    <location>
        <position position="176"/>
    </location>
</feature>
<evidence type="ECO:0000256" key="8">
    <source>
        <dbReference type="ARBA" id="ARBA00022927"/>
    </source>
</evidence>
<dbReference type="GeneID" id="108743771"/>
<feature type="region of interest" description="Disordered" evidence="10">
    <location>
        <begin position="136"/>
        <end position="176"/>
    </location>
</feature>
<dbReference type="FunCoup" id="A0A1W4XQU6">
    <property type="interactions" value="1294"/>
</dbReference>
<protein>
    <recommendedName>
        <fullName evidence="5">Probable RNA polymerase II nuclear localization protein SLC7A6OS</fullName>
    </recommendedName>
</protein>
<keyword evidence="6" id="KW-0813">Transport</keyword>
<evidence type="ECO:0000256" key="9">
    <source>
        <dbReference type="ARBA" id="ARBA00023242"/>
    </source>
</evidence>
<dbReference type="GO" id="GO:0015031">
    <property type="term" value="P:protein transport"/>
    <property type="evidence" value="ECO:0007669"/>
    <property type="project" value="UniProtKB-KW"/>
</dbReference>
<dbReference type="Pfam" id="PF08574">
    <property type="entry name" value="Iwr1"/>
    <property type="match status" value="1"/>
</dbReference>
<evidence type="ECO:0000256" key="2">
    <source>
        <dbReference type="ARBA" id="ARBA00004123"/>
    </source>
</evidence>
<feature type="compositionally biased region" description="Acidic residues" evidence="10">
    <location>
        <begin position="145"/>
        <end position="158"/>
    </location>
</feature>
<dbReference type="InterPro" id="IPR040218">
    <property type="entry name" value="SLC7A6OS"/>
</dbReference>
<evidence type="ECO:0000256" key="5">
    <source>
        <dbReference type="ARBA" id="ARBA00017036"/>
    </source>
</evidence>
<dbReference type="InParanoid" id="A0A1W4XQU6"/>
<evidence type="ECO:0000256" key="4">
    <source>
        <dbReference type="ARBA" id="ARBA00010218"/>
    </source>
</evidence>
<feature type="domain" description="Transcription factor Iwr1" evidence="11">
    <location>
        <begin position="51"/>
        <end position="117"/>
    </location>
</feature>
<dbReference type="OrthoDB" id="6255506at2759"/>
<feature type="region of interest" description="Disordered" evidence="10">
    <location>
        <begin position="90"/>
        <end position="121"/>
    </location>
</feature>
<gene>
    <name evidence="13" type="primary">LOC108743771</name>
</gene>
<dbReference type="PANTHER" id="PTHR31196">
    <property type="entry name" value="RNA POLYMERASE II NUCLEAR LOCALIZATION PROTEIN SLC7A6OS-RELATED"/>
    <property type="match status" value="1"/>
</dbReference>
<keyword evidence="8" id="KW-0653">Protein transport</keyword>
<dbReference type="KEGG" id="apln:108743771"/>
<evidence type="ECO:0000256" key="6">
    <source>
        <dbReference type="ARBA" id="ARBA00022448"/>
    </source>
</evidence>
<sequence length="176" mass="20630">KNSRYKIINCQRLKNENTSTSSLVNEELHFTIYDIENEKEINNSSETNSDSYLYDLYYAHWAEFQKDVEDNELISVYPLSDQLIYGSYRDNGINERDTDESEDSNDENNWRNDYPDESDMESVTEDDMLNAVNKISLDHENSLSSDDDDDDIYNDDNVENTQIDTDDANRYGKMYA</sequence>
<dbReference type="RefSeq" id="XP_018334863.2">
    <property type="nucleotide sequence ID" value="XM_018479361.2"/>
</dbReference>
<dbReference type="AlphaFoldDB" id="A0A1W4XQU6"/>
<dbReference type="GO" id="GO:0005634">
    <property type="term" value="C:nucleus"/>
    <property type="evidence" value="ECO:0007669"/>
    <property type="project" value="UniProtKB-SubCell"/>
</dbReference>
<accession>A0A1W4XQU6</accession>
<organism evidence="12 13">
    <name type="scientific">Agrilus planipennis</name>
    <name type="common">Emerald ash borer</name>
    <name type="synonym">Agrilus marcopoli</name>
    <dbReference type="NCBI Taxonomy" id="224129"/>
    <lineage>
        <taxon>Eukaryota</taxon>
        <taxon>Metazoa</taxon>
        <taxon>Ecdysozoa</taxon>
        <taxon>Arthropoda</taxon>
        <taxon>Hexapoda</taxon>
        <taxon>Insecta</taxon>
        <taxon>Pterygota</taxon>
        <taxon>Neoptera</taxon>
        <taxon>Endopterygota</taxon>
        <taxon>Coleoptera</taxon>
        <taxon>Polyphaga</taxon>
        <taxon>Elateriformia</taxon>
        <taxon>Buprestoidea</taxon>
        <taxon>Buprestidae</taxon>
        <taxon>Agrilinae</taxon>
        <taxon>Agrilus</taxon>
    </lineage>
</organism>
<name>A0A1W4XQU6_AGRPL</name>
<comment type="function">
    <text evidence="1">Directs RNA polymerase II nuclear import.</text>
</comment>
<dbReference type="Proteomes" id="UP000192223">
    <property type="component" value="Unplaced"/>
</dbReference>
<feature type="compositionally biased region" description="Acidic residues" evidence="10">
    <location>
        <begin position="97"/>
        <end position="106"/>
    </location>
</feature>
<proteinExistence type="inferred from homology"/>
<evidence type="ECO:0000259" key="11">
    <source>
        <dbReference type="Pfam" id="PF08574"/>
    </source>
</evidence>
<dbReference type="PANTHER" id="PTHR31196:SF2">
    <property type="entry name" value="RNA POLYMERASE II NUCLEAR LOCALIZATION PROTEIN SLC7A6OS-RELATED"/>
    <property type="match status" value="1"/>
</dbReference>
<keyword evidence="9" id="KW-0539">Nucleus</keyword>
<reference evidence="13" key="1">
    <citation type="submission" date="2025-08" db="UniProtKB">
        <authorList>
            <consortium name="RefSeq"/>
        </authorList>
    </citation>
    <scope>IDENTIFICATION</scope>
    <source>
        <tissue evidence="13">Entire body</tissue>
    </source>
</reference>
<keyword evidence="7" id="KW-0963">Cytoplasm</keyword>
<feature type="non-terminal residue" evidence="13">
    <location>
        <position position="1"/>
    </location>
</feature>